<dbReference type="InterPro" id="IPR001810">
    <property type="entry name" value="F-box_dom"/>
</dbReference>
<dbReference type="InterPro" id="IPR032675">
    <property type="entry name" value="LRR_dom_sf"/>
</dbReference>
<reference evidence="2" key="2">
    <citation type="submission" date="2022-10" db="EMBL/GenBank/DDBJ databases">
        <authorList>
            <consortium name="ENA_rothamsted_submissions"/>
            <consortium name="culmorum"/>
            <person name="King R."/>
        </authorList>
    </citation>
    <scope>NUCLEOTIDE SEQUENCE</scope>
</reference>
<evidence type="ECO:0000313" key="2">
    <source>
        <dbReference type="EMBL" id="CAG9800757.1"/>
    </source>
</evidence>
<evidence type="ECO:0000259" key="1">
    <source>
        <dbReference type="PROSITE" id="PS50181"/>
    </source>
</evidence>
<dbReference type="InterPro" id="IPR036047">
    <property type="entry name" value="F-box-like_dom_sf"/>
</dbReference>
<proteinExistence type="predicted"/>
<dbReference type="EMBL" id="OU895877">
    <property type="protein sequence ID" value="CAG9800757.1"/>
    <property type="molecule type" value="Genomic_DNA"/>
</dbReference>
<sequence length="467" mass="54960">MTRSNKRKLRFETMGSNKRGRYSIFSNKRSRRPKTSINDMPNEILLNIFTYLGHKDTLKATLVNKNWNDLISNTKRTLEKVNRIYINDQHMTNGIPNFTRKYESIQIEDLTEWNPQLLKSLKKIGTDIKLVILDQCVFFDDDFKGFLECFPNLQWLEIYDCHPGISPLKNQLLEQKLRLNNLGSLIIRGYSWPLRLIETPNLEHFEANSLTLYDQEWLINFLNQQRSLQSLHLVSIFSLFDSRFGFLQPKFQLDELALYDLPDVNKNQLMRLLVQVKSTVRTLDIGFDIRRDITEYILKNFHLTCMSIDYSCLPTSMRFYDDLSPNESLTKVSIYGCVKKSHIILHFLKKHPGIKFLKLKALSNIQPIRFTFWSELSKVTPNVCCLKLGNLETYNMVYIKSQKLVHLDVDFIGHTNAAAWIQFCDNNPNIENFHVFKKHKSINSDIEAIIFKHWPKLKDIYFVQDSK</sequence>
<name>A0A9N9WLY4_9DIPT</name>
<dbReference type="PROSITE" id="PS50181">
    <property type="entry name" value="FBOX"/>
    <property type="match status" value="1"/>
</dbReference>
<keyword evidence="3" id="KW-1185">Reference proteome</keyword>
<dbReference type="Proteomes" id="UP001153620">
    <property type="component" value="Chromosome 1"/>
</dbReference>
<dbReference type="Gene3D" id="1.20.1280.50">
    <property type="match status" value="1"/>
</dbReference>
<organism evidence="2 3">
    <name type="scientific">Chironomus riparius</name>
    <dbReference type="NCBI Taxonomy" id="315576"/>
    <lineage>
        <taxon>Eukaryota</taxon>
        <taxon>Metazoa</taxon>
        <taxon>Ecdysozoa</taxon>
        <taxon>Arthropoda</taxon>
        <taxon>Hexapoda</taxon>
        <taxon>Insecta</taxon>
        <taxon>Pterygota</taxon>
        <taxon>Neoptera</taxon>
        <taxon>Endopterygota</taxon>
        <taxon>Diptera</taxon>
        <taxon>Nematocera</taxon>
        <taxon>Chironomoidea</taxon>
        <taxon>Chironomidae</taxon>
        <taxon>Chironominae</taxon>
        <taxon>Chironomus</taxon>
    </lineage>
</organism>
<dbReference type="SUPFAM" id="SSF81383">
    <property type="entry name" value="F-box domain"/>
    <property type="match status" value="1"/>
</dbReference>
<protein>
    <recommendedName>
        <fullName evidence="1">F-box domain-containing protein</fullName>
    </recommendedName>
</protein>
<reference evidence="2" key="1">
    <citation type="submission" date="2022-01" db="EMBL/GenBank/DDBJ databases">
        <authorList>
            <person name="King R."/>
        </authorList>
    </citation>
    <scope>NUCLEOTIDE SEQUENCE</scope>
</reference>
<evidence type="ECO:0000313" key="3">
    <source>
        <dbReference type="Proteomes" id="UP001153620"/>
    </source>
</evidence>
<accession>A0A9N9WLY4</accession>
<dbReference type="Gene3D" id="3.80.10.10">
    <property type="entry name" value="Ribonuclease Inhibitor"/>
    <property type="match status" value="1"/>
</dbReference>
<dbReference type="SMART" id="SM00256">
    <property type="entry name" value="FBOX"/>
    <property type="match status" value="1"/>
</dbReference>
<feature type="domain" description="F-box" evidence="1">
    <location>
        <begin position="34"/>
        <end position="81"/>
    </location>
</feature>
<dbReference type="CDD" id="cd09917">
    <property type="entry name" value="F-box_SF"/>
    <property type="match status" value="1"/>
</dbReference>
<dbReference type="OrthoDB" id="3219396at2759"/>
<dbReference type="AlphaFoldDB" id="A0A9N9WLY4"/>
<gene>
    <name evidence="2" type="ORF">CHIRRI_LOCUS3695</name>
</gene>
<dbReference type="SUPFAM" id="SSF52047">
    <property type="entry name" value="RNI-like"/>
    <property type="match status" value="1"/>
</dbReference>
<dbReference type="Pfam" id="PF12937">
    <property type="entry name" value="F-box-like"/>
    <property type="match status" value="1"/>
</dbReference>